<reference evidence="3 4" key="3">
    <citation type="submission" date="2020-08" db="EMBL/GenBank/DDBJ databases">
        <title>Genomic Encyclopedia of Type Strains, Phase IV (KMG-IV): sequencing the most valuable type-strain genomes for metagenomic binning, comparative biology and taxonomic classification.</title>
        <authorList>
            <person name="Goeker M."/>
        </authorList>
    </citation>
    <scope>NUCLEOTIDE SEQUENCE [LARGE SCALE GENOMIC DNA]</scope>
    <source>
        <strain evidence="3 4">DSM 27521</strain>
    </source>
</reference>
<dbReference type="PANTHER" id="PTHR43649:SF12">
    <property type="entry name" value="DIACETYLCHITOBIOSE BINDING PROTEIN DASA"/>
    <property type="match status" value="1"/>
</dbReference>
<keyword evidence="3" id="KW-0762">Sugar transport</keyword>
<keyword evidence="1" id="KW-0732">Signal</keyword>
<gene>
    <name evidence="2" type="ORF">GCM10017781_12040</name>
    <name evidence="3" type="ORF">HNQ07_001256</name>
</gene>
<reference evidence="2" key="1">
    <citation type="journal article" date="2014" name="Int. J. Syst. Evol. Microbiol.">
        <title>Complete genome of a new Firmicutes species belonging to the dominant human colonic microbiota ('Ruminococcus bicirculans') reveals two chromosomes and a selective capacity to utilize plant glucans.</title>
        <authorList>
            <consortium name="NISC Comparative Sequencing Program"/>
            <person name="Wegmann U."/>
            <person name="Louis P."/>
            <person name="Goesmann A."/>
            <person name="Henrissat B."/>
            <person name="Duncan S.H."/>
            <person name="Flint H.J."/>
        </authorList>
    </citation>
    <scope>NUCLEOTIDE SEQUENCE</scope>
    <source>
        <strain evidence="2">CGMCC 1.18437</strain>
    </source>
</reference>
<dbReference type="Pfam" id="PF01547">
    <property type="entry name" value="SBP_bac_1"/>
    <property type="match status" value="1"/>
</dbReference>
<feature type="chain" id="PRO_5031043435" evidence="1">
    <location>
        <begin position="22"/>
        <end position="409"/>
    </location>
</feature>
<dbReference type="AlphaFoldDB" id="A0A7W8NMG9"/>
<proteinExistence type="predicted"/>
<keyword evidence="3" id="KW-0813">Transport</keyword>
<feature type="signal peptide" evidence="1">
    <location>
        <begin position="1"/>
        <end position="21"/>
    </location>
</feature>
<evidence type="ECO:0000256" key="1">
    <source>
        <dbReference type="SAM" id="SignalP"/>
    </source>
</evidence>
<evidence type="ECO:0000313" key="2">
    <source>
        <dbReference type="EMBL" id="GHF36959.1"/>
    </source>
</evidence>
<dbReference type="EMBL" id="BNAJ01000002">
    <property type="protein sequence ID" value="GHF36959.1"/>
    <property type="molecule type" value="Genomic_DNA"/>
</dbReference>
<dbReference type="Gene3D" id="3.40.190.10">
    <property type="entry name" value="Periplasmic binding protein-like II"/>
    <property type="match status" value="1"/>
</dbReference>
<sequence length="409" mass="43468">MNRTGLVLSMSALLLSSAASAQTTLRFSTWAGGDGLALLQQLAQEYSAQNPGVKVSVEVTPFADYARKVAVQLASGDGPDVGWLAEASVPTFLASRSLRDLASFKTDAAFNVADFPTSALSLWTQGKALYGVPFSNSPSVLFYNRDLFRQAGVADPMTQYAKGTWTYAAFRTAAKAIKDKTGAYGARIMRLDIKAWNSGTLPVLWSNGGNAFDASLKCALNTPASVQAFQLMHDMTFRDQSVPRPGDQTTFQGGKLGMYVDNVSFSAQLKDAPFKWGVAPMPKGSAGRVTQLGQAGYVVFAKSAHPAEGQAFLKFLASPAVMARTAKFFPPPRKSVLNSAAYLGSNPAIPAADVKTALVSQLGSARVFKTGDNYLRANDIISSGLESLYQPGANVGSVLNDICRQVDAL</sequence>
<dbReference type="InterPro" id="IPR006059">
    <property type="entry name" value="SBP"/>
</dbReference>
<dbReference type="CDD" id="cd13585">
    <property type="entry name" value="PBP2_TMBP_like"/>
    <property type="match status" value="1"/>
</dbReference>
<protein>
    <submittedName>
        <fullName evidence="3">Multiple sugar transport system substrate-binding protein</fullName>
    </submittedName>
    <submittedName>
        <fullName evidence="2">Sugar ABC transporter substrate-binding protein</fullName>
    </submittedName>
</protein>
<accession>A0A7W8NMG9</accession>
<comment type="caution">
    <text evidence="3">The sequence shown here is derived from an EMBL/GenBank/DDBJ whole genome shotgun (WGS) entry which is preliminary data.</text>
</comment>
<dbReference type="InterPro" id="IPR050490">
    <property type="entry name" value="Bact_solute-bd_prot1"/>
</dbReference>
<organism evidence="3 4">
    <name type="scientific">Deinococcus metalli</name>
    <dbReference type="NCBI Taxonomy" id="1141878"/>
    <lineage>
        <taxon>Bacteria</taxon>
        <taxon>Thermotogati</taxon>
        <taxon>Deinococcota</taxon>
        <taxon>Deinococci</taxon>
        <taxon>Deinococcales</taxon>
        <taxon>Deinococcaceae</taxon>
        <taxon>Deinococcus</taxon>
    </lineage>
</organism>
<evidence type="ECO:0000313" key="4">
    <source>
        <dbReference type="Proteomes" id="UP000539473"/>
    </source>
</evidence>
<name>A0A7W8NMG9_9DEIO</name>
<dbReference type="EMBL" id="JACHFK010000002">
    <property type="protein sequence ID" value="MBB5375799.1"/>
    <property type="molecule type" value="Genomic_DNA"/>
</dbReference>
<dbReference type="SUPFAM" id="SSF53850">
    <property type="entry name" value="Periplasmic binding protein-like II"/>
    <property type="match status" value="1"/>
</dbReference>
<dbReference type="Proteomes" id="UP000619376">
    <property type="component" value="Unassembled WGS sequence"/>
</dbReference>
<keyword evidence="5" id="KW-1185">Reference proteome</keyword>
<dbReference type="RefSeq" id="WP_184110062.1">
    <property type="nucleotide sequence ID" value="NZ_BNAJ01000002.1"/>
</dbReference>
<reference evidence="5" key="2">
    <citation type="journal article" date="2019" name="Int. J. Syst. Evol. Microbiol.">
        <title>The Global Catalogue of Microorganisms (GCM) 10K type strain sequencing project: providing services to taxonomists for standard genome sequencing and annotation.</title>
        <authorList>
            <consortium name="The Broad Institute Genomics Platform"/>
            <consortium name="The Broad Institute Genome Sequencing Center for Infectious Disease"/>
            <person name="Wu L."/>
            <person name="Ma J."/>
        </authorList>
    </citation>
    <scope>NUCLEOTIDE SEQUENCE [LARGE SCALE GENOMIC DNA]</scope>
    <source>
        <strain evidence="5">CGMCC 1.18437</strain>
    </source>
</reference>
<dbReference type="PANTHER" id="PTHR43649">
    <property type="entry name" value="ARABINOSE-BINDING PROTEIN-RELATED"/>
    <property type="match status" value="1"/>
</dbReference>
<dbReference type="Proteomes" id="UP000539473">
    <property type="component" value="Unassembled WGS sequence"/>
</dbReference>
<evidence type="ECO:0000313" key="5">
    <source>
        <dbReference type="Proteomes" id="UP000619376"/>
    </source>
</evidence>
<evidence type="ECO:0000313" key="3">
    <source>
        <dbReference type="EMBL" id="MBB5375799.1"/>
    </source>
</evidence>
<reference evidence="2" key="4">
    <citation type="submission" date="2024-05" db="EMBL/GenBank/DDBJ databases">
        <authorList>
            <person name="Sun Q."/>
            <person name="Zhou Y."/>
        </authorList>
    </citation>
    <scope>NUCLEOTIDE SEQUENCE</scope>
    <source>
        <strain evidence="2">CGMCC 1.18437</strain>
    </source>
</reference>